<accession>T0ZSX5</accession>
<dbReference type="Gene3D" id="3.40.50.1260">
    <property type="entry name" value="Phosphoglycerate kinase, N-terminal domain"/>
    <property type="match status" value="2"/>
</dbReference>
<comment type="catalytic activity">
    <reaction evidence="1">
        <text>(2R)-3-phosphoglycerate + ATP = (2R)-3-phospho-glyceroyl phosphate + ADP</text>
        <dbReference type="Rhea" id="RHEA:14801"/>
        <dbReference type="ChEBI" id="CHEBI:30616"/>
        <dbReference type="ChEBI" id="CHEBI:57604"/>
        <dbReference type="ChEBI" id="CHEBI:58272"/>
        <dbReference type="ChEBI" id="CHEBI:456216"/>
        <dbReference type="EC" id="2.7.2.3"/>
    </reaction>
</comment>
<comment type="caution">
    <text evidence="7">The sequence shown here is derived from an EMBL/GenBank/DDBJ whole genome shotgun (WGS) entry which is preliminary data.</text>
</comment>
<protein>
    <recommendedName>
        <fullName evidence="2">phosphoglycerate kinase</fullName>
        <ecNumber evidence="2">2.7.2.3</ecNumber>
    </recommendedName>
</protein>
<dbReference type="EMBL" id="AUZY01012026">
    <property type="protein sequence ID" value="EQD31779.1"/>
    <property type="molecule type" value="Genomic_DNA"/>
</dbReference>
<dbReference type="GO" id="GO:0006094">
    <property type="term" value="P:gluconeogenesis"/>
    <property type="evidence" value="ECO:0007669"/>
    <property type="project" value="TreeGrafter"/>
</dbReference>
<organism evidence="7">
    <name type="scientific">mine drainage metagenome</name>
    <dbReference type="NCBI Taxonomy" id="410659"/>
    <lineage>
        <taxon>unclassified sequences</taxon>
        <taxon>metagenomes</taxon>
        <taxon>ecological metagenomes</taxon>
    </lineage>
</organism>
<dbReference type="GO" id="GO:0006096">
    <property type="term" value="P:glycolytic process"/>
    <property type="evidence" value="ECO:0007669"/>
    <property type="project" value="InterPro"/>
</dbReference>
<name>T0ZSX5_9ZZZZ</name>
<gene>
    <name evidence="7" type="ORF">B1B_17997</name>
</gene>
<feature type="non-terminal residue" evidence="7">
    <location>
        <position position="256"/>
    </location>
</feature>
<keyword evidence="4" id="KW-0547">Nucleotide-binding</keyword>
<evidence type="ECO:0000313" key="7">
    <source>
        <dbReference type="EMBL" id="EQD31779.1"/>
    </source>
</evidence>
<evidence type="ECO:0000256" key="3">
    <source>
        <dbReference type="ARBA" id="ARBA00022679"/>
    </source>
</evidence>
<evidence type="ECO:0000256" key="2">
    <source>
        <dbReference type="ARBA" id="ARBA00013061"/>
    </source>
</evidence>
<evidence type="ECO:0000256" key="5">
    <source>
        <dbReference type="ARBA" id="ARBA00022777"/>
    </source>
</evidence>
<keyword evidence="5 7" id="KW-0418">Kinase</keyword>
<dbReference type="InterPro" id="IPR036043">
    <property type="entry name" value="Phosphoglycerate_kinase_sf"/>
</dbReference>
<dbReference type="EC" id="2.7.2.3" evidence="2"/>
<keyword evidence="3 7" id="KW-0808">Transferase</keyword>
<dbReference type="PANTHER" id="PTHR11406">
    <property type="entry name" value="PHOSPHOGLYCERATE KINASE"/>
    <property type="match status" value="1"/>
</dbReference>
<feature type="non-terminal residue" evidence="7">
    <location>
        <position position="1"/>
    </location>
</feature>
<evidence type="ECO:0000256" key="6">
    <source>
        <dbReference type="ARBA" id="ARBA00022840"/>
    </source>
</evidence>
<sequence length="256" mass="28417">LDYSRFNAHVDTINELRGSKLVIIAHQSRPGKDDFVSLRAHASHLGMLIKKEIRFIDQLFGSAVTTSVQKMKPGEIIMLENSRFYSEEVSLDGADLETMVSSNIVRMLSPLMDYYVIDAFPAIHRPQITLTGFRSVKPNVAGRLIEREISALEKFRAPSTGKKVAILAGAKINESITVAGSFLEKGVVDHILAGGVVGNAFLYAIGKNIGERSLAFIKKNNKNYAELIKKCLDLYRKYPDRIILPDDAVLNPSGRR</sequence>
<dbReference type="AlphaFoldDB" id="T0ZSX5"/>
<dbReference type="InterPro" id="IPR001576">
    <property type="entry name" value="Phosphoglycerate_kinase"/>
</dbReference>
<dbReference type="GO" id="GO:0004618">
    <property type="term" value="F:phosphoglycerate kinase activity"/>
    <property type="evidence" value="ECO:0007669"/>
    <property type="project" value="UniProtKB-EC"/>
</dbReference>
<dbReference type="PRINTS" id="PR00477">
    <property type="entry name" value="PHGLYCKINASE"/>
</dbReference>
<dbReference type="GO" id="GO:0005524">
    <property type="term" value="F:ATP binding"/>
    <property type="evidence" value="ECO:0007669"/>
    <property type="project" value="UniProtKB-KW"/>
</dbReference>
<dbReference type="SUPFAM" id="SSF53748">
    <property type="entry name" value="Phosphoglycerate kinase"/>
    <property type="match status" value="1"/>
</dbReference>
<keyword evidence="6" id="KW-0067">ATP-binding</keyword>
<evidence type="ECO:0000256" key="4">
    <source>
        <dbReference type="ARBA" id="ARBA00022741"/>
    </source>
</evidence>
<proteinExistence type="predicted"/>
<reference evidence="7" key="2">
    <citation type="journal article" date="2014" name="ISME J.">
        <title>Microbial stratification in low pH oxic and suboxic macroscopic growths along an acid mine drainage.</title>
        <authorList>
            <person name="Mendez-Garcia C."/>
            <person name="Mesa V."/>
            <person name="Sprenger R.R."/>
            <person name="Richter M."/>
            <person name="Diez M.S."/>
            <person name="Solano J."/>
            <person name="Bargiela R."/>
            <person name="Golyshina O.V."/>
            <person name="Manteca A."/>
            <person name="Ramos J.L."/>
            <person name="Gallego J.R."/>
            <person name="Llorente I."/>
            <person name="Martins Dos Santos V.A."/>
            <person name="Jensen O.N."/>
            <person name="Pelaez A.I."/>
            <person name="Sanchez J."/>
            <person name="Ferrer M."/>
        </authorList>
    </citation>
    <scope>NUCLEOTIDE SEQUENCE</scope>
</reference>
<reference evidence="7" key="1">
    <citation type="submission" date="2013-08" db="EMBL/GenBank/DDBJ databases">
        <authorList>
            <person name="Mendez C."/>
            <person name="Richter M."/>
            <person name="Ferrer M."/>
            <person name="Sanchez J."/>
        </authorList>
    </citation>
    <scope>NUCLEOTIDE SEQUENCE</scope>
</reference>
<dbReference type="GO" id="GO:0005829">
    <property type="term" value="C:cytosol"/>
    <property type="evidence" value="ECO:0007669"/>
    <property type="project" value="TreeGrafter"/>
</dbReference>
<dbReference type="GO" id="GO:0043531">
    <property type="term" value="F:ADP binding"/>
    <property type="evidence" value="ECO:0007669"/>
    <property type="project" value="TreeGrafter"/>
</dbReference>
<dbReference type="InterPro" id="IPR015824">
    <property type="entry name" value="Phosphoglycerate_kinase_N"/>
</dbReference>
<dbReference type="Pfam" id="PF00162">
    <property type="entry name" value="PGK"/>
    <property type="match status" value="1"/>
</dbReference>
<evidence type="ECO:0000256" key="1">
    <source>
        <dbReference type="ARBA" id="ARBA00000642"/>
    </source>
</evidence>
<dbReference type="PANTHER" id="PTHR11406:SF23">
    <property type="entry name" value="PHOSPHOGLYCERATE KINASE 1, CHLOROPLASTIC-RELATED"/>
    <property type="match status" value="1"/>
</dbReference>